<feature type="transmembrane region" description="Helical" evidence="7">
    <location>
        <begin position="71"/>
        <end position="90"/>
    </location>
</feature>
<protein>
    <submittedName>
        <fullName evidence="8">ARAD1D40678p</fullName>
    </submittedName>
</protein>
<feature type="transmembrane region" description="Helical" evidence="7">
    <location>
        <begin position="156"/>
        <end position="178"/>
    </location>
</feature>
<dbReference type="GO" id="GO:0000329">
    <property type="term" value="C:fungal-type vacuole membrane"/>
    <property type="evidence" value="ECO:0007669"/>
    <property type="project" value="TreeGrafter"/>
</dbReference>
<proteinExistence type="inferred from homology"/>
<feature type="transmembrane region" description="Helical" evidence="7">
    <location>
        <begin position="354"/>
        <end position="377"/>
    </location>
</feature>
<keyword evidence="4 7" id="KW-0812">Transmembrane</keyword>
<feature type="transmembrane region" description="Helical" evidence="7">
    <location>
        <begin position="190"/>
        <end position="209"/>
    </location>
</feature>
<feature type="transmembrane region" description="Helical" evidence="7">
    <location>
        <begin position="97"/>
        <end position="114"/>
    </location>
</feature>
<name>A0A060TIT1_BLAAD</name>
<evidence type="ECO:0000256" key="4">
    <source>
        <dbReference type="ARBA" id="ARBA00022692"/>
    </source>
</evidence>
<keyword evidence="5 7" id="KW-1133">Transmembrane helix</keyword>
<feature type="transmembrane region" description="Helical" evidence="7">
    <location>
        <begin position="307"/>
        <end position="327"/>
    </location>
</feature>
<feature type="transmembrane region" description="Helical" evidence="7">
    <location>
        <begin position="389"/>
        <end position="418"/>
    </location>
</feature>
<evidence type="ECO:0000256" key="5">
    <source>
        <dbReference type="ARBA" id="ARBA00022989"/>
    </source>
</evidence>
<reference evidence="8" key="1">
    <citation type="submission" date="2014-02" db="EMBL/GenBank/DDBJ databases">
        <authorList>
            <person name="Genoscope - CEA"/>
        </authorList>
    </citation>
    <scope>NUCLEOTIDE SEQUENCE</scope>
    <source>
        <strain evidence="8">LS3</strain>
    </source>
</reference>
<evidence type="ECO:0000256" key="1">
    <source>
        <dbReference type="ARBA" id="ARBA00004141"/>
    </source>
</evidence>
<dbReference type="SUPFAM" id="SSF103473">
    <property type="entry name" value="MFS general substrate transporter"/>
    <property type="match status" value="1"/>
</dbReference>
<dbReference type="EMBL" id="HG937694">
    <property type="protein sequence ID" value="CDP38707.1"/>
    <property type="molecule type" value="Genomic_DNA"/>
</dbReference>
<dbReference type="PANTHER" id="PTHR20772">
    <property type="entry name" value="PROTEIN FMP42"/>
    <property type="match status" value="1"/>
</dbReference>
<evidence type="ECO:0000256" key="3">
    <source>
        <dbReference type="ARBA" id="ARBA00022448"/>
    </source>
</evidence>
<accession>A0A060TIT1</accession>
<dbReference type="PANTHER" id="PTHR20772:SF2">
    <property type="entry name" value="PROTEIN FMP42"/>
    <property type="match status" value="1"/>
</dbReference>
<dbReference type="InterPro" id="IPR036259">
    <property type="entry name" value="MFS_trans_sf"/>
</dbReference>
<sequence length="521" mass="57032">MRDDSPGLRIYDGIRITLALIGCTLSSGIVFGFPALKPVLIDYGAYSNLCSKVELGPHHSCTAQELRLDQLFVFSIGANHVAVLPVIIFLDRYGPKLCGILGSILLAVGAHLIARVDEIGRVDSYLWGFLMLAVAGQFVLFSALHLSNLFPRQSSAILALFSGAYYASSGVFAAYNLINYTTTTIAPRTWFTFYQAVPCFIALFHIVLVPADSYQTVSDVTCAVVAGVPQVPQRLYASVRQFTIQDQFESLLSDHERQTGQIEGQCADVVIDDEGYTPRKITDPTRNCGVWGALHRMPLTLQLQSRWFNLIAALSAVLALRVNHLIATVHSQYQVILTATNEVSPEASHNQVDLISMILAYALPLSCLITPVICLLLDHFSASTVLTLTVLMSIVSLLTNVVQTFSTGVVTVVISAFLRPLYHEVISDTISKVFGFNTYGMVYGLVFAISGISSQLIVALNWISHRYALCGTEAVNVAILLSTIIIGTITTRYLWDQARRGYPSLAIRDSMFVRSYGAITV</sequence>
<dbReference type="AlphaFoldDB" id="A0A060TIT1"/>
<dbReference type="InterPro" id="IPR052599">
    <property type="entry name" value="SLC43A_AATransporter"/>
</dbReference>
<evidence type="ECO:0000256" key="6">
    <source>
        <dbReference type="ARBA" id="ARBA00023136"/>
    </source>
</evidence>
<dbReference type="PhylomeDB" id="A0A060TIT1"/>
<gene>
    <name evidence="8" type="ORF">GNLVRS02_ARAD1D40678g</name>
</gene>
<feature type="transmembrane region" description="Helical" evidence="7">
    <location>
        <begin position="475"/>
        <end position="495"/>
    </location>
</feature>
<keyword evidence="6 7" id="KW-0472">Membrane</keyword>
<evidence type="ECO:0000313" key="8">
    <source>
        <dbReference type="EMBL" id="CDP38707.1"/>
    </source>
</evidence>
<comment type="similarity">
    <text evidence="2">Belongs to the SLC43A transporter (TC 2.A.1.44) family.</text>
</comment>
<evidence type="ECO:0000256" key="7">
    <source>
        <dbReference type="SAM" id="Phobius"/>
    </source>
</evidence>
<feature type="transmembrane region" description="Helical" evidence="7">
    <location>
        <begin position="438"/>
        <end position="463"/>
    </location>
</feature>
<keyword evidence="3" id="KW-0813">Transport</keyword>
<feature type="transmembrane region" description="Helical" evidence="7">
    <location>
        <begin position="126"/>
        <end position="144"/>
    </location>
</feature>
<reference evidence="8" key="2">
    <citation type="submission" date="2014-06" db="EMBL/GenBank/DDBJ databases">
        <title>The complete genome of Blastobotrys (Arxula) adeninivorans LS3 - a yeast of biotechnological interest.</title>
        <authorList>
            <person name="Kunze G."/>
            <person name="Gaillardin C."/>
            <person name="Czernicka M."/>
            <person name="Durrens P."/>
            <person name="Martin T."/>
            <person name="Boer E."/>
            <person name="Gabaldon T."/>
            <person name="Cruz J."/>
            <person name="Talla E."/>
            <person name="Marck C."/>
            <person name="Goffeau A."/>
            <person name="Barbe V."/>
            <person name="Baret P."/>
            <person name="Baronian K."/>
            <person name="Beier S."/>
            <person name="Bleykasten C."/>
            <person name="Bode R."/>
            <person name="Casaregola S."/>
            <person name="Despons L."/>
            <person name="Fairhead C."/>
            <person name="Giersberg M."/>
            <person name="Gierski P."/>
            <person name="Hahnel U."/>
            <person name="Hartmann A."/>
            <person name="Jankowska D."/>
            <person name="Jubin C."/>
            <person name="Jung P."/>
            <person name="Lafontaine I."/>
            <person name="Leh-Louis V."/>
            <person name="Lemaire M."/>
            <person name="Marcet-Houben M."/>
            <person name="Mascher M."/>
            <person name="Morel G."/>
            <person name="Richard G.-F."/>
            <person name="Riechen J."/>
            <person name="Sacerdot C."/>
            <person name="Sarkar A."/>
            <person name="Savel G."/>
            <person name="Schacherer J."/>
            <person name="Sherman D."/>
            <person name="Straub M.-L."/>
            <person name="Stein N."/>
            <person name="Thierry A."/>
            <person name="Trautwein-Schult A."/>
            <person name="Westhof E."/>
            <person name="Worch S."/>
            <person name="Dujon B."/>
            <person name="Souciet J.-L."/>
            <person name="Wincker P."/>
            <person name="Scholz U."/>
            <person name="Neuveglise N."/>
        </authorList>
    </citation>
    <scope>NUCLEOTIDE SEQUENCE</scope>
    <source>
        <strain evidence="8">LS3</strain>
    </source>
</reference>
<evidence type="ECO:0000256" key="2">
    <source>
        <dbReference type="ARBA" id="ARBA00006595"/>
    </source>
</evidence>
<feature type="transmembrane region" description="Helical" evidence="7">
    <location>
        <begin position="12"/>
        <end position="33"/>
    </location>
</feature>
<comment type="subcellular location">
    <subcellularLocation>
        <location evidence="1">Membrane</location>
        <topology evidence="1">Multi-pass membrane protein</topology>
    </subcellularLocation>
</comment>
<organism evidence="8">
    <name type="scientific">Blastobotrys adeninivorans</name>
    <name type="common">Yeast</name>
    <name type="synonym">Arxula adeninivorans</name>
    <dbReference type="NCBI Taxonomy" id="409370"/>
    <lineage>
        <taxon>Eukaryota</taxon>
        <taxon>Fungi</taxon>
        <taxon>Dikarya</taxon>
        <taxon>Ascomycota</taxon>
        <taxon>Saccharomycotina</taxon>
        <taxon>Dipodascomycetes</taxon>
        <taxon>Dipodascales</taxon>
        <taxon>Trichomonascaceae</taxon>
        <taxon>Blastobotrys</taxon>
    </lineage>
</organism>